<keyword evidence="2" id="KW-1185">Reference proteome</keyword>
<dbReference type="Proteomes" id="UP001154282">
    <property type="component" value="Unassembled WGS sequence"/>
</dbReference>
<evidence type="ECO:0000313" key="1">
    <source>
        <dbReference type="EMBL" id="CAI0550177.1"/>
    </source>
</evidence>
<comment type="caution">
    <text evidence="1">The sequence shown here is derived from an EMBL/GenBank/DDBJ whole genome shotgun (WGS) entry which is preliminary data.</text>
</comment>
<organism evidence="1 2">
    <name type="scientific">Linum tenue</name>
    <dbReference type="NCBI Taxonomy" id="586396"/>
    <lineage>
        <taxon>Eukaryota</taxon>
        <taxon>Viridiplantae</taxon>
        <taxon>Streptophyta</taxon>
        <taxon>Embryophyta</taxon>
        <taxon>Tracheophyta</taxon>
        <taxon>Spermatophyta</taxon>
        <taxon>Magnoliopsida</taxon>
        <taxon>eudicotyledons</taxon>
        <taxon>Gunneridae</taxon>
        <taxon>Pentapetalae</taxon>
        <taxon>rosids</taxon>
        <taxon>fabids</taxon>
        <taxon>Malpighiales</taxon>
        <taxon>Linaceae</taxon>
        <taxon>Linum</taxon>
    </lineage>
</organism>
<proteinExistence type="predicted"/>
<evidence type="ECO:0000313" key="2">
    <source>
        <dbReference type="Proteomes" id="UP001154282"/>
    </source>
</evidence>
<accession>A0AAV0R0Y9</accession>
<sequence length="33" mass="3802">MWQGVFGLNSILLSPCSVAVCFCCFKDDWIQQY</sequence>
<dbReference type="EMBL" id="CAMGYJ010000010">
    <property type="protein sequence ID" value="CAI0550177.1"/>
    <property type="molecule type" value="Genomic_DNA"/>
</dbReference>
<gene>
    <name evidence="1" type="ORF">LITE_LOCUS45440</name>
</gene>
<dbReference type="AlphaFoldDB" id="A0AAV0R0Y9"/>
<reference evidence="1" key="1">
    <citation type="submission" date="2022-08" db="EMBL/GenBank/DDBJ databases">
        <authorList>
            <person name="Gutierrez-Valencia J."/>
        </authorList>
    </citation>
    <scope>NUCLEOTIDE SEQUENCE</scope>
</reference>
<protein>
    <submittedName>
        <fullName evidence="1">Uncharacterized protein</fullName>
    </submittedName>
</protein>
<name>A0AAV0R0Y9_9ROSI</name>